<dbReference type="HOGENOM" id="CLU_107136_0_0_9"/>
<dbReference type="STRING" id="36745.CLSAP_22150"/>
<reference evidence="2 3" key="1">
    <citation type="submission" date="2013-02" db="EMBL/GenBank/DDBJ databases">
        <title>Genome sequence of Clostridium saccharoperbutylacetonicum N1-4(HMT).</title>
        <authorList>
            <person name="Poehlein A."/>
            <person name="Daniel R."/>
        </authorList>
    </citation>
    <scope>NUCLEOTIDE SEQUENCE [LARGE SCALE GENOMIC DNA]</scope>
    <source>
        <strain evidence="3">N1-4(HMT)</strain>
    </source>
</reference>
<evidence type="ECO:0000313" key="3">
    <source>
        <dbReference type="Proteomes" id="UP000011728"/>
    </source>
</evidence>
<dbReference type="KEGG" id="csr:Cspa_c24000"/>
<dbReference type="PATRIC" id="fig|931276.5.peg.2404"/>
<proteinExistence type="predicted"/>
<gene>
    <name evidence="2" type="ORF">Cspa_c24000</name>
</gene>
<organism evidence="2 3">
    <name type="scientific">Clostridium saccharoperbutylacetonicum N1-4(HMT)</name>
    <dbReference type="NCBI Taxonomy" id="931276"/>
    <lineage>
        <taxon>Bacteria</taxon>
        <taxon>Bacillati</taxon>
        <taxon>Bacillota</taxon>
        <taxon>Clostridia</taxon>
        <taxon>Eubacteriales</taxon>
        <taxon>Clostridiaceae</taxon>
        <taxon>Clostridium</taxon>
    </lineage>
</organism>
<dbReference type="AlphaFoldDB" id="M1LT21"/>
<sequence length="192" mass="22568">MDFDYVEALVIKCKNNDELSKEKLASEFRPLILNISKRTFIDGYDFYDIQNECYHSLFKCVSVYNLEKHRFVAYATNAIKNNVNDLIRKIKSKSFINGYETLSFCDDFEKELPSEDISLEDLLCEKCDYEDLKLALKNLTKDEMELVDFVFFKNNTLQKYASQKSMCYSTAILKKKLTLKKIFNFISPLLLK</sequence>
<evidence type="ECO:0000259" key="1">
    <source>
        <dbReference type="Pfam" id="PF04542"/>
    </source>
</evidence>
<feature type="domain" description="RNA polymerase sigma-70 region 2" evidence="1">
    <location>
        <begin position="25"/>
        <end position="90"/>
    </location>
</feature>
<dbReference type="eggNOG" id="COG1595">
    <property type="taxonomic scope" value="Bacteria"/>
</dbReference>
<dbReference type="InterPro" id="IPR007627">
    <property type="entry name" value="RNA_pol_sigma70_r2"/>
</dbReference>
<dbReference type="Pfam" id="PF04542">
    <property type="entry name" value="Sigma70_r2"/>
    <property type="match status" value="1"/>
</dbReference>
<dbReference type="GO" id="GO:0006352">
    <property type="term" value="P:DNA-templated transcription initiation"/>
    <property type="evidence" value="ECO:0007669"/>
    <property type="project" value="InterPro"/>
</dbReference>
<keyword evidence="3" id="KW-1185">Reference proteome</keyword>
<dbReference type="Gene3D" id="1.10.1740.10">
    <property type="match status" value="1"/>
</dbReference>
<dbReference type="GO" id="GO:0003700">
    <property type="term" value="F:DNA-binding transcription factor activity"/>
    <property type="evidence" value="ECO:0007669"/>
    <property type="project" value="InterPro"/>
</dbReference>
<dbReference type="OrthoDB" id="1901170at2"/>
<dbReference type="NCBIfam" id="TIGR02937">
    <property type="entry name" value="sigma70-ECF"/>
    <property type="match status" value="1"/>
</dbReference>
<name>M1LT21_9CLOT</name>
<dbReference type="InterPro" id="IPR014284">
    <property type="entry name" value="RNA_pol_sigma-70_dom"/>
</dbReference>
<protein>
    <submittedName>
        <fullName evidence="2">RNA polymerase sigma factor, sigma-70 family</fullName>
    </submittedName>
</protein>
<dbReference type="SUPFAM" id="SSF88946">
    <property type="entry name" value="Sigma2 domain of RNA polymerase sigma factors"/>
    <property type="match status" value="1"/>
</dbReference>
<dbReference type="Proteomes" id="UP000011728">
    <property type="component" value="Chromosome"/>
</dbReference>
<dbReference type="EMBL" id="CP004121">
    <property type="protein sequence ID" value="AGF56165.1"/>
    <property type="molecule type" value="Genomic_DNA"/>
</dbReference>
<dbReference type="RefSeq" id="WP_015392484.1">
    <property type="nucleotide sequence ID" value="NC_020291.1"/>
</dbReference>
<evidence type="ECO:0000313" key="2">
    <source>
        <dbReference type="EMBL" id="AGF56165.1"/>
    </source>
</evidence>
<accession>M1LT21</accession>
<dbReference type="InterPro" id="IPR013325">
    <property type="entry name" value="RNA_pol_sigma_r2"/>
</dbReference>